<evidence type="ECO:0000256" key="5">
    <source>
        <dbReference type="SAM" id="MobiDB-lite"/>
    </source>
</evidence>
<keyword evidence="3" id="KW-0507">mRNA processing</keyword>
<comment type="subcellular location">
    <subcellularLocation>
        <location evidence="1">Nucleus</location>
    </subcellularLocation>
</comment>
<keyword evidence="4" id="KW-0539">Nucleus</keyword>
<comment type="similarity">
    <text evidence="2">Belongs to the FIP1 family.</text>
</comment>
<evidence type="ECO:0000259" key="6">
    <source>
        <dbReference type="Pfam" id="PF05182"/>
    </source>
</evidence>
<feature type="compositionally biased region" description="Basic and acidic residues" evidence="5">
    <location>
        <begin position="434"/>
        <end position="447"/>
    </location>
</feature>
<dbReference type="PANTHER" id="PTHR36884">
    <property type="entry name" value="FIP1[III]-LIKE PROTEIN"/>
    <property type="match status" value="1"/>
</dbReference>
<feature type="domain" description="Pre-mRNA polyadenylation factor Fip1" evidence="6">
    <location>
        <begin position="254"/>
        <end position="296"/>
    </location>
</feature>
<evidence type="ECO:0000256" key="3">
    <source>
        <dbReference type="ARBA" id="ARBA00022664"/>
    </source>
</evidence>
<feature type="compositionally biased region" description="Gly residues" evidence="5">
    <location>
        <begin position="136"/>
        <end position="147"/>
    </location>
</feature>
<organism evidence="7 8">
    <name type="scientific">Ilex paraguariensis</name>
    <name type="common">yerba mate</name>
    <dbReference type="NCBI Taxonomy" id="185542"/>
    <lineage>
        <taxon>Eukaryota</taxon>
        <taxon>Viridiplantae</taxon>
        <taxon>Streptophyta</taxon>
        <taxon>Embryophyta</taxon>
        <taxon>Tracheophyta</taxon>
        <taxon>Spermatophyta</taxon>
        <taxon>Magnoliopsida</taxon>
        <taxon>eudicotyledons</taxon>
        <taxon>Gunneridae</taxon>
        <taxon>Pentapetalae</taxon>
        <taxon>asterids</taxon>
        <taxon>campanulids</taxon>
        <taxon>Aquifoliales</taxon>
        <taxon>Aquifoliaceae</taxon>
        <taxon>Ilex</taxon>
    </lineage>
</organism>
<evidence type="ECO:0000256" key="2">
    <source>
        <dbReference type="ARBA" id="ARBA00007459"/>
    </source>
</evidence>
<feature type="region of interest" description="Disordered" evidence="5">
    <location>
        <begin position="123"/>
        <end position="153"/>
    </location>
</feature>
<protein>
    <recommendedName>
        <fullName evidence="6">Pre-mRNA polyadenylation factor Fip1 domain-containing protein</fullName>
    </recommendedName>
</protein>
<evidence type="ECO:0000313" key="8">
    <source>
        <dbReference type="Proteomes" id="UP001642360"/>
    </source>
</evidence>
<dbReference type="InterPro" id="IPR007854">
    <property type="entry name" value="Fip1_dom"/>
</dbReference>
<dbReference type="Pfam" id="PF05182">
    <property type="entry name" value="Fip1"/>
    <property type="match status" value="1"/>
</dbReference>
<accession>A0ABC8RMA0</accession>
<feature type="region of interest" description="Disordered" evidence="5">
    <location>
        <begin position="485"/>
        <end position="523"/>
    </location>
</feature>
<proteinExistence type="inferred from homology"/>
<dbReference type="Proteomes" id="UP001642360">
    <property type="component" value="Unassembled WGS sequence"/>
</dbReference>
<dbReference type="GO" id="GO:0006397">
    <property type="term" value="P:mRNA processing"/>
    <property type="evidence" value="ECO:0007669"/>
    <property type="project" value="UniProtKB-KW"/>
</dbReference>
<evidence type="ECO:0000313" key="7">
    <source>
        <dbReference type="EMBL" id="CAK9145660.1"/>
    </source>
</evidence>
<evidence type="ECO:0000256" key="4">
    <source>
        <dbReference type="ARBA" id="ARBA00023242"/>
    </source>
</evidence>
<name>A0ABC8RMA0_9AQUA</name>
<comment type="caution">
    <text evidence="7">The sequence shown here is derived from an EMBL/GenBank/DDBJ whole genome shotgun (WGS) entry which is preliminary data.</text>
</comment>
<dbReference type="AlphaFoldDB" id="A0ABC8RMA0"/>
<dbReference type="InterPro" id="IPR044976">
    <property type="entry name" value="FIPS5/FIPS3-like"/>
</dbReference>
<feature type="compositionally biased region" description="Low complexity" evidence="5">
    <location>
        <begin position="493"/>
        <end position="511"/>
    </location>
</feature>
<feature type="region of interest" description="Disordered" evidence="5">
    <location>
        <begin position="591"/>
        <end position="611"/>
    </location>
</feature>
<dbReference type="PANTHER" id="PTHR36884:SF4">
    <property type="entry name" value="FIP1[III]-LIKE PROTEIN"/>
    <property type="match status" value="1"/>
</dbReference>
<feature type="region of interest" description="Disordered" evidence="5">
    <location>
        <begin position="395"/>
        <end position="447"/>
    </location>
</feature>
<dbReference type="GO" id="GO:0005634">
    <property type="term" value="C:nucleus"/>
    <property type="evidence" value="ECO:0007669"/>
    <property type="project" value="UniProtKB-SubCell"/>
</dbReference>
<reference evidence="7 8" key="1">
    <citation type="submission" date="2024-02" db="EMBL/GenBank/DDBJ databases">
        <authorList>
            <person name="Vignale AGUSTIN F."/>
            <person name="Sosa J E."/>
            <person name="Modenutti C."/>
        </authorList>
    </citation>
    <scope>NUCLEOTIDE SEQUENCE [LARGE SCALE GENOMIC DNA]</scope>
</reference>
<feature type="region of interest" description="Disordered" evidence="5">
    <location>
        <begin position="296"/>
        <end position="337"/>
    </location>
</feature>
<sequence length="1064" mass="121486">MEDLDDDFGDLYADVEVRATSAIHSIPNITNLHIEKSEINPTNDDNGEKVFNQESKGVDLIGDDMNVVTTIANSEANAVEEFTDNNGSDSEDELNIVLNVDDEGGGDAEPGFVGMRNDVRLSNGGFKEEGEEEGHGGSGIGVEGSGLGKHRKWSDQSLVGDGLEKGWNDIERENGGKGGYHLQYSQYKYKRPQPAAFPNNSKGSEAAGVASYSSTFCRGEWDDNGCNQRMASNFVAAQSGHKNFSLPRCRTILDVNIDALERKPWRHPGVDITDFFNFGFDEDSWKHYCNRLDQHRQDTNRPKRIHPTEYSQPNKPKGRAIQVEERSSERQSSMDVMRSLDRDSDVVIQIRVQDTKEDSSGLAREGLGCVNKSEHQASETGDFDVDEEGDILCVNSASEDEGPGEYLEGNGEGLSTSVPKRGPQQARPSNSMCKDSDNHERVQISDDGHSHLEVVICESEATAETMETSNNTNKRVGRKKCNTVPSIAGTQFSNGEHSPHSPSSSCSGSHSESFRSGTFIDPGKAHNHVRRQLSNSVSEIQESVASDYYQSKDSKSHGLKAEAGNCRYSTRNRRSIQENVRHHSRRFHGLSGWKNHPDDDASPFSETEGWVDDSRQKKRLHRFDSFDGKDISSCKESELSFSYCGEQFSDYQAGAVYTRNPLWKGHQRFGYEADRDPSRNFDRGEYLFEQRISREDDEMLKRDSYHHERGLPVEDMDPPSCKSRWWSPKNAFHLKNERGTRWQRKGDEPQFRKTMRNDDFILDCEYNDDFMQEEYIGSVPYTHRERDYSEHKYERCLPHTRREVESPKRSRRRYDNSSIGLDNLWSMSEEDEYWRCTDHRSLASCSYEEAHIANGKTWHDTLSPRNDVYERDGIHGRDRREGSDSSWFGSYADAFDIEESFNNPDNQVHLRRSGHYWHSEVRHWAEDEYISRHRNGKFGPEGVSFSFKRISTHEHLDAKHGSDHARKLIDNRRVERARYQPIREGNSGIRFGRRSNIIGRGNHEKTLLRFGVSIDSHLVVREEKVKLGKPRSRPCITVNVFRSAPHMLGEFLCFCYWHLIACFF</sequence>
<keyword evidence="8" id="KW-1185">Reference proteome</keyword>
<gene>
    <name evidence="7" type="ORF">ILEXP_LOCUS13480</name>
</gene>
<dbReference type="EMBL" id="CAUOFW020001502">
    <property type="protein sequence ID" value="CAK9145660.1"/>
    <property type="molecule type" value="Genomic_DNA"/>
</dbReference>
<evidence type="ECO:0000256" key="1">
    <source>
        <dbReference type="ARBA" id="ARBA00004123"/>
    </source>
</evidence>